<dbReference type="PANTHER" id="PTHR10638:SF40">
    <property type="entry name" value="PRIMARY AMINE OXIDASE 1"/>
    <property type="match status" value="1"/>
</dbReference>
<evidence type="ECO:0000256" key="5">
    <source>
        <dbReference type="ARBA" id="ARBA00022772"/>
    </source>
</evidence>
<dbReference type="InterPro" id="IPR015802">
    <property type="entry name" value="Cu_amine_oxidase_N3"/>
</dbReference>
<feature type="transmembrane region" description="Helical" evidence="13">
    <location>
        <begin position="695"/>
        <end position="717"/>
    </location>
</feature>
<proteinExistence type="inferred from homology"/>
<keyword evidence="4 12" id="KW-0479">Metal-binding</keyword>
<reference evidence="18" key="1">
    <citation type="submission" date="2021-01" db="EMBL/GenBank/DDBJ databases">
        <authorList>
            <person name="Bezrukov I."/>
        </authorList>
    </citation>
    <scope>NUCLEOTIDE SEQUENCE</scope>
</reference>
<evidence type="ECO:0000256" key="7">
    <source>
        <dbReference type="ARBA" id="ARBA00023008"/>
    </source>
</evidence>
<dbReference type="PANTHER" id="PTHR10638">
    <property type="entry name" value="COPPER AMINE OXIDASE"/>
    <property type="match status" value="1"/>
</dbReference>
<evidence type="ECO:0000256" key="4">
    <source>
        <dbReference type="ARBA" id="ARBA00022723"/>
    </source>
</evidence>
<feature type="transmembrane region" description="Helical" evidence="13">
    <location>
        <begin position="1014"/>
        <end position="1035"/>
    </location>
</feature>
<comment type="PTM">
    <text evidence="11 12">Topaquinone (TPQ) is generated by copper-dependent autoxidation of a specific tyrosyl residue.</text>
</comment>
<dbReference type="AlphaFoldDB" id="A0A8S2AUX2"/>
<dbReference type="InterPro" id="IPR015798">
    <property type="entry name" value="Cu_amine_oxidase_C"/>
</dbReference>
<dbReference type="Gene3D" id="2.70.98.20">
    <property type="entry name" value="Copper amine oxidase, catalytic domain"/>
    <property type="match status" value="1"/>
</dbReference>
<evidence type="ECO:0000259" key="15">
    <source>
        <dbReference type="Pfam" id="PF01179"/>
    </source>
</evidence>
<evidence type="ECO:0000259" key="17">
    <source>
        <dbReference type="Pfam" id="PF02728"/>
    </source>
</evidence>
<keyword evidence="13" id="KW-0812">Transmembrane</keyword>
<evidence type="ECO:0000256" key="1">
    <source>
        <dbReference type="ARBA" id="ARBA00001935"/>
    </source>
</evidence>
<name>A0A8S2AUX2_ARAAE</name>
<evidence type="ECO:0000256" key="6">
    <source>
        <dbReference type="ARBA" id="ARBA00023002"/>
    </source>
</evidence>
<evidence type="ECO:0000313" key="18">
    <source>
        <dbReference type="EMBL" id="CAE6195519.1"/>
    </source>
</evidence>
<dbReference type="FunFam" id="3.10.450.40:FF:000005">
    <property type="entry name" value="Amine oxidase"/>
    <property type="match status" value="1"/>
</dbReference>
<evidence type="ECO:0000259" key="16">
    <source>
        <dbReference type="Pfam" id="PF02727"/>
    </source>
</evidence>
<feature type="transmembrane region" description="Helical" evidence="13">
    <location>
        <begin position="737"/>
        <end position="762"/>
    </location>
</feature>
<feature type="domain" description="Copper amine oxidase catalytic" evidence="15">
    <location>
        <begin position="240"/>
        <end position="633"/>
    </location>
</feature>
<dbReference type="InterPro" id="IPR036460">
    <property type="entry name" value="Cu_amine_oxidase_C_sf"/>
</dbReference>
<dbReference type="GO" id="GO:0008131">
    <property type="term" value="F:primary methylamine oxidase activity"/>
    <property type="evidence" value="ECO:0007669"/>
    <property type="project" value="InterPro"/>
</dbReference>
<dbReference type="InterPro" id="IPR015800">
    <property type="entry name" value="Cu_amine_oxidase_N2"/>
</dbReference>
<dbReference type="GO" id="GO:0009753">
    <property type="term" value="P:response to jasmonic acid"/>
    <property type="evidence" value="ECO:0007669"/>
    <property type="project" value="UniProtKB-ARBA"/>
</dbReference>
<feature type="active site" description="Schiff-base intermediate with substrate; via topaquinone" evidence="10">
    <location>
        <position position="399"/>
    </location>
</feature>
<dbReference type="Pfam" id="PF01179">
    <property type="entry name" value="Cu_amine_oxid"/>
    <property type="match status" value="1"/>
</dbReference>
<dbReference type="Pfam" id="PF02727">
    <property type="entry name" value="Cu_amine_oxidN2"/>
    <property type="match status" value="1"/>
</dbReference>
<dbReference type="Gene3D" id="3.10.450.40">
    <property type="match status" value="2"/>
</dbReference>
<dbReference type="GO" id="GO:0009308">
    <property type="term" value="P:amine metabolic process"/>
    <property type="evidence" value="ECO:0007669"/>
    <property type="project" value="UniProtKB-UniRule"/>
</dbReference>
<keyword evidence="5 10" id="KW-0801">TPQ</keyword>
<dbReference type="SUPFAM" id="SSF54416">
    <property type="entry name" value="Amine oxidase N-terminal region"/>
    <property type="match status" value="2"/>
</dbReference>
<comment type="subunit">
    <text evidence="3">Homodimer.</text>
</comment>
<feature type="active site" description="Proton acceptor" evidence="10">
    <location>
        <position position="311"/>
    </location>
</feature>
<keyword evidence="8" id="KW-1015">Disulfide bond</keyword>
<evidence type="ECO:0000256" key="3">
    <source>
        <dbReference type="ARBA" id="ARBA00011738"/>
    </source>
</evidence>
<feature type="domain" description="Copper amine oxidase N2-terminal" evidence="16">
    <location>
        <begin position="24"/>
        <end position="113"/>
    </location>
</feature>
<dbReference type="EMBL" id="LR999457">
    <property type="protein sequence ID" value="CAE6195519.1"/>
    <property type="molecule type" value="Genomic_DNA"/>
</dbReference>
<evidence type="ECO:0000256" key="10">
    <source>
        <dbReference type="PIRSR" id="PIRSR600269-50"/>
    </source>
</evidence>
<evidence type="ECO:0000256" key="12">
    <source>
        <dbReference type="RuleBase" id="RU000672"/>
    </source>
</evidence>
<evidence type="ECO:0000256" key="14">
    <source>
        <dbReference type="SAM" id="SignalP"/>
    </source>
</evidence>
<evidence type="ECO:0000256" key="13">
    <source>
        <dbReference type="SAM" id="Phobius"/>
    </source>
</evidence>
<keyword evidence="19" id="KW-1185">Reference proteome</keyword>
<keyword evidence="7 12" id="KW-0186">Copper</keyword>
<feature type="domain" description="Copper amine oxidase N3-terminal" evidence="17">
    <location>
        <begin position="120"/>
        <end position="215"/>
    </location>
</feature>
<dbReference type="SUPFAM" id="SSF49998">
    <property type="entry name" value="Amine oxidase catalytic domain"/>
    <property type="match status" value="1"/>
</dbReference>
<evidence type="ECO:0000256" key="8">
    <source>
        <dbReference type="ARBA" id="ARBA00023157"/>
    </source>
</evidence>
<sequence length="1054" mass="118285">MSTPILALVFLIQYCVITFGLHFHPLDPLTPQEINKTSFIVKKSHLGNLKDLTFHYLDLEEPNKSHVLQWLSPIPSKKPPPPRRRSLVVVRAGGQTHELIIDLTTSKIVSSRIYTGYGFPSFTFIELFRASKLPLTYPSFKKSILDRALNISEVSCIPFTVGWYGETTTRREVKASCFYRDGSVNVFTRPIEGITITIDVDSMQVIKYSDRFRKPLPDKEGNDFRTKHKPFPFSCNVSDTGFKILGNRVKWANWKFHVGFSARAGITISTASVLDPRTKRFRRVMYRGHVSETFVPYMDPTYEWYYRTFMDIGEFGFGRSAVNLQPLIDCPQNAAFLDGHVAGPDGTAQRMTNVMCVFEKNGYGASFRHTEINVPGQVITSGEADISLVVRMVATLGNYDYIVDWEFKKNGAIRVGVDLTGVLEVKATSYTSNDQITENVYGTLVAKNTIAVNHDHYLTYYLDLDVDGNANSLVKAKLKRVRVTDVNKMSSPRKSYWTVVKETAKTEADGRVRLGSEPVELLIVNPKKKTKIGNMVGYRLIPEHLPVTSLLTDDDYPEIRAGYTKYPVWITAYNRSERWAGGFYSDRSRGDDGLAVWSSRNREIENKDIVMWYNVGFHHIPYQEDFPVMPTLHGLHTDMGSAAVASSSSDVAISALREKHEKEVENLTLTTQPLNTLKLFVEATIQYIKRSISYLVAHGGWFILITTLLVASGGLLVTVDGPHGKHVEEVLEYVRYGLWWIALGVASSIGLGSGLHTFVLYLGPHIALFTLKATLCGRVDLKSAPYDTIQLKRVPSWLDKSCSEFGPPLMISAAGSRVPLTSILPQVQLEAILWGIGTALGELPPYFISRAASISGSTVDGMEELDGSSSEDSGFMATYLNRIKRWLLTHSQHLNFFTVLVLASVPNPLFDLAGIMCGQFGIPFWEFFLATLIGKAIIKTHIQTIFIICVCNNQLLDWMENELIWILSHVPGLASMLPGLTAKLHAMKEKYIDAPSPVPSHIKVKKWDFSFASIWNGIVWLMLLNFFVKIVTATAQRHLKKKQEKELAALTHSD</sequence>
<keyword evidence="13" id="KW-0472">Membrane</keyword>
<accession>A0A8S2AUX2</accession>
<dbReference type="Pfam" id="PF02728">
    <property type="entry name" value="Cu_amine_oxidN3"/>
    <property type="match status" value="1"/>
</dbReference>
<comment type="cofactor">
    <cofactor evidence="1">
        <name>Cu cation</name>
        <dbReference type="ChEBI" id="CHEBI:23378"/>
    </cofactor>
</comment>
<evidence type="ECO:0000256" key="2">
    <source>
        <dbReference type="ARBA" id="ARBA00007983"/>
    </source>
</evidence>
<keyword evidence="13" id="KW-1133">Transmembrane helix</keyword>
<dbReference type="Proteomes" id="UP000682877">
    <property type="component" value="Chromosome 7"/>
</dbReference>
<feature type="modified residue" description="2',4',5'-topaquinone" evidence="11">
    <location>
        <position position="399"/>
    </location>
</feature>
<organism evidence="18 19">
    <name type="scientific">Arabidopsis arenosa</name>
    <name type="common">Sand rock-cress</name>
    <name type="synonym">Cardaminopsis arenosa</name>
    <dbReference type="NCBI Taxonomy" id="38785"/>
    <lineage>
        <taxon>Eukaryota</taxon>
        <taxon>Viridiplantae</taxon>
        <taxon>Streptophyta</taxon>
        <taxon>Embryophyta</taxon>
        <taxon>Tracheophyta</taxon>
        <taxon>Spermatophyta</taxon>
        <taxon>Magnoliopsida</taxon>
        <taxon>eudicotyledons</taxon>
        <taxon>Gunneridae</taxon>
        <taxon>Pentapetalae</taxon>
        <taxon>rosids</taxon>
        <taxon>malvids</taxon>
        <taxon>Brassicales</taxon>
        <taxon>Brassicaceae</taxon>
        <taxon>Camelineae</taxon>
        <taxon>Arabidopsis</taxon>
    </lineage>
</organism>
<evidence type="ECO:0000256" key="11">
    <source>
        <dbReference type="PIRSR" id="PIRSR600269-51"/>
    </source>
</evidence>
<dbReference type="InterPro" id="IPR049948">
    <property type="entry name" value="Cu_Am_ox_TPQ-bd"/>
</dbReference>
<protein>
    <recommendedName>
        <fullName evidence="12">Amine oxidase</fullName>
        <ecNumber evidence="12">1.4.3.-</ecNumber>
    </recommendedName>
</protein>
<dbReference type="GO" id="GO:0005507">
    <property type="term" value="F:copper ion binding"/>
    <property type="evidence" value="ECO:0007669"/>
    <property type="project" value="InterPro"/>
</dbReference>
<dbReference type="InterPro" id="IPR016182">
    <property type="entry name" value="Cu_amine_oxidase_N-reg"/>
</dbReference>
<comment type="cofactor">
    <cofactor evidence="12">
        <name>Cu cation</name>
        <dbReference type="ChEBI" id="CHEBI:23378"/>
    </cofactor>
    <text evidence="12">Contains 1 topaquinone per subunit.</text>
</comment>
<dbReference type="EC" id="1.4.3.-" evidence="12"/>
<keyword evidence="14" id="KW-0732">Signal</keyword>
<keyword evidence="6 12" id="KW-0560">Oxidoreductase</keyword>
<gene>
    <name evidence="18" type="ORF">AARE701A_LOCUS19422</name>
</gene>
<dbReference type="GO" id="GO:0048038">
    <property type="term" value="F:quinone binding"/>
    <property type="evidence" value="ECO:0007669"/>
    <property type="project" value="InterPro"/>
</dbReference>
<evidence type="ECO:0000256" key="9">
    <source>
        <dbReference type="ARBA" id="ARBA00023211"/>
    </source>
</evidence>
<feature type="chain" id="PRO_5035724348" description="Amine oxidase" evidence="14">
    <location>
        <begin position="21"/>
        <end position="1054"/>
    </location>
</feature>
<dbReference type="FunFam" id="3.10.450.40:FF:000012">
    <property type="entry name" value="Amine oxidase"/>
    <property type="match status" value="1"/>
</dbReference>
<dbReference type="InterPro" id="IPR000269">
    <property type="entry name" value="Cu_amine_oxidase"/>
</dbReference>
<keyword evidence="9" id="KW-0464">Manganese</keyword>
<evidence type="ECO:0000313" key="19">
    <source>
        <dbReference type="Proteomes" id="UP000682877"/>
    </source>
</evidence>
<feature type="signal peptide" evidence="14">
    <location>
        <begin position="1"/>
        <end position="20"/>
    </location>
</feature>
<dbReference type="PROSITE" id="PS01164">
    <property type="entry name" value="COPPER_AMINE_OXID_1"/>
    <property type="match status" value="1"/>
</dbReference>
<comment type="similarity">
    <text evidence="2 12">Belongs to the copper/topaquinone oxidase family.</text>
</comment>